<reference evidence="1" key="1">
    <citation type="submission" date="2021-03" db="EMBL/GenBank/DDBJ databases">
        <authorList>
            <person name="Tagirdzhanova G."/>
        </authorList>
    </citation>
    <scope>NUCLEOTIDE SEQUENCE</scope>
</reference>
<comment type="caution">
    <text evidence="1">The sequence shown here is derived from an EMBL/GenBank/DDBJ whole genome shotgun (WGS) entry which is preliminary data.</text>
</comment>
<organism evidence="1 2">
    <name type="scientific">Gomphillus americanus</name>
    <dbReference type="NCBI Taxonomy" id="1940652"/>
    <lineage>
        <taxon>Eukaryota</taxon>
        <taxon>Fungi</taxon>
        <taxon>Dikarya</taxon>
        <taxon>Ascomycota</taxon>
        <taxon>Pezizomycotina</taxon>
        <taxon>Lecanoromycetes</taxon>
        <taxon>OSLEUM clade</taxon>
        <taxon>Ostropomycetidae</taxon>
        <taxon>Ostropales</taxon>
        <taxon>Graphidaceae</taxon>
        <taxon>Gomphilloideae</taxon>
        <taxon>Gomphillus</taxon>
    </lineage>
</organism>
<name>A0A8H3INM0_9LECA</name>
<evidence type="ECO:0000313" key="1">
    <source>
        <dbReference type="EMBL" id="CAF9925733.1"/>
    </source>
</evidence>
<dbReference type="Proteomes" id="UP000664169">
    <property type="component" value="Unassembled WGS sequence"/>
</dbReference>
<sequence>MNFQKNSKGADVPREFLSLFEPYSHGMLEGRFGHSVLILHWFGTIFAERLHEQDKFNHHINEFESTVIKYHDFMQFTAQNGVPINLLDDDYLRALQAEMYTLRSSHELLDQAYQNMILLARIIDTSLKRYYKQETKTWRKYYLNRPSLNWRSSGLRCKAVTYTGALEELAGLKMNEGDAAGTEPLRSRALEVTKDDTGGHHDSAAVYKCRVRL</sequence>
<keyword evidence="2" id="KW-1185">Reference proteome</keyword>
<accession>A0A8H3INM0</accession>
<dbReference type="AlphaFoldDB" id="A0A8H3INM0"/>
<gene>
    <name evidence="1" type="ORF">GOMPHAMPRED_003951</name>
</gene>
<protein>
    <submittedName>
        <fullName evidence="1">Uncharacterized protein</fullName>
    </submittedName>
</protein>
<dbReference type="EMBL" id="CAJPDQ010000024">
    <property type="protein sequence ID" value="CAF9925733.1"/>
    <property type="molecule type" value="Genomic_DNA"/>
</dbReference>
<evidence type="ECO:0000313" key="2">
    <source>
        <dbReference type="Proteomes" id="UP000664169"/>
    </source>
</evidence>
<proteinExistence type="predicted"/>